<dbReference type="GO" id="GO:0004329">
    <property type="term" value="F:formate-tetrahydrofolate ligase activity"/>
    <property type="evidence" value="ECO:0007669"/>
    <property type="project" value="UniProtKB-UniRule"/>
</dbReference>
<gene>
    <name evidence="6" type="primary">fhs</name>
    <name evidence="7" type="ORF">FIT61_03585</name>
</gene>
<comment type="pathway">
    <text evidence="1 6">One-carbon metabolism; tetrahydrofolate interconversion.</text>
</comment>
<reference evidence="7 8" key="1">
    <citation type="journal article" date="2019" name="ISME J.">
        <title>Evolution in action: habitat transition from sediment to the pelagial leads to genome streamlining in Methylophilaceae.</title>
        <authorList>
            <person name="Salcher M."/>
            <person name="Schaefle D."/>
            <person name="Kaspar M."/>
            <person name="Neuenschwander S.M."/>
            <person name="Ghai R."/>
        </authorList>
    </citation>
    <scope>NUCLEOTIDE SEQUENCE [LARGE SCALE GENOMIC DNA]</scope>
    <source>
        <strain evidence="7 8">MMS-RI-1</strain>
    </source>
</reference>
<dbReference type="NCBIfam" id="NF010030">
    <property type="entry name" value="PRK13505.1"/>
    <property type="match status" value="1"/>
</dbReference>
<name>A0AAF1D7M4_9PROT</name>
<evidence type="ECO:0000256" key="1">
    <source>
        <dbReference type="ARBA" id="ARBA00004777"/>
    </source>
</evidence>
<protein>
    <recommendedName>
        <fullName evidence="6">Formate--tetrahydrofolate ligase</fullName>
        <ecNumber evidence="6">6.3.4.3</ecNumber>
    </recommendedName>
    <alternativeName>
        <fullName evidence="6">Formyltetrahydrofolate synthetase</fullName>
        <shortName evidence="6">FHS</shortName>
        <shortName evidence="6">FTHFS</shortName>
    </alternativeName>
</protein>
<dbReference type="GO" id="GO:0005524">
    <property type="term" value="F:ATP binding"/>
    <property type="evidence" value="ECO:0007669"/>
    <property type="project" value="UniProtKB-UniRule"/>
</dbReference>
<comment type="similarity">
    <text evidence="6">Belongs to the formate--tetrahydrofolate ligase family.</text>
</comment>
<proteinExistence type="inferred from homology"/>
<evidence type="ECO:0000256" key="2">
    <source>
        <dbReference type="ARBA" id="ARBA00022563"/>
    </source>
</evidence>
<organism evidence="7 8">
    <name type="scientific">Candidatus Methylopumilus rimovensis</name>
    <dbReference type="NCBI Taxonomy" id="2588535"/>
    <lineage>
        <taxon>Bacteria</taxon>
        <taxon>Pseudomonadati</taxon>
        <taxon>Pseudomonadota</taxon>
        <taxon>Betaproteobacteria</taxon>
        <taxon>Nitrosomonadales</taxon>
        <taxon>Methylophilaceae</taxon>
        <taxon>Candidatus Methylopumilus</taxon>
    </lineage>
</organism>
<evidence type="ECO:0000256" key="3">
    <source>
        <dbReference type="ARBA" id="ARBA00022598"/>
    </source>
</evidence>
<dbReference type="Proteomes" id="UP000312102">
    <property type="component" value="Chromosome"/>
</dbReference>
<dbReference type="InterPro" id="IPR000559">
    <property type="entry name" value="Formate_THF_ligase"/>
</dbReference>
<feature type="binding site" evidence="6">
    <location>
        <begin position="65"/>
        <end position="72"/>
    </location>
    <ligand>
        <name>ATP</name>
        <dbReference type="ChEBI" id="CHEBI:30616"/>
    </ligand>
</feature>
<sequence>MKSDLEINQATKLKSINEIVKSLHIKEDDLDFYGAYQAKLKASFISHLKENQISKLILVTAMSPTPAGEGKTTTTIGLADALFSLGKKVAVCIREPSLGPVFGMKGGATGGGYAQVAPMDKINLHFTGDFHAITSANNLLAALIDNHIHHGNLLNIDIDQISFRRCLDMNDRALRNIDLKLDHNDRNTGFDITVASEVMAIFCLAESLDDLQHRLGEIEVAKRKDATSVYAKDLKAEGAMTALLKDAFQPNVVQTLNGTPAFIHGGPFANIAHGCNSVVATKTALKLADYVITEAGFGADLGAEKFIDIKCRQSGIKPDIIILVATIRALKFHGGITVSELNQENLKALEVGFNNLKRHIENCSEHFGLDVIVAINRFNSDTDNEMIWLQNSIDNMGFQSVLCSHWADGAKGAQNLAESVLDQLNKPKTFKFLYEDSLSLKEKITAIALKIYRAKEVQFSDSALKKLVSLEKNYANLPVCIAKTPYSFSSDPKAYGAPENHTLMIRELRLARGAGFVMAICGDLMTMPGLPKIPASEKIKLSAQGFLEGLN</sequence>
<evidence type="ECO:0000256" key="5">
    <source>
        <dbReference type="ARBA" id="ARBA00022840"/>
    </source>
</evidence>
<dbReference type="Gene3D" id="3.10.410.10">
    <property type="entry name" value="Formyltetrahydrofolate synthetase, domain 3"/>
    <property type="match status" value="1"/>
</dbReference>
<dbReference type="RefSeq" id="WP_139883310.1">
    <property type="nucleotide sequence ID" value="NZ_CP040986.1"/>
</dbReference>
<comment type="catalytic activity">
    <reaction evidence="6">
        <text>(6S)-5,6,7,8-tetrahydrofolate + formate + ATP = (6R)-10-formyltetrahydrofolate + ADP + phosphate</text>
        <dbReference type="Rhea" id="RHEA:20221"/>
        <dbReference type="ChEBI" id="CHEBI:15740"/>
        <dbReference type="ChEBI" id="CHEBI:30616"/>
        <dbReference type="ChEBI" id="CHEBI:43474"/>
        <dbReference type="ChEBI" id="CHEBI:57453"/>
        <dbReference type="ChEBI" id="CHEBI:195366"/>
        <dbReference type="ChEBI" id="CHEBI:456216"/>
        <dbReference type="EC" id="6.3.4.3"/>
    </reaction>
</comment>
<dbReference type="PROSITE" id="PS00721">
    <property type="entry name" value="FTHFS_1"/>
    <property type="match status" value="1"/>
</dbReference>
<keyword evidence="5 6" id="KW-0067">ATP-binding</keyword>
<dbReference type="EMBL" id="CP040986">
    <property type="protein sequence ID" value="QDD13530.1"/>
    <property type="molecule type" value="Genomic_DNA"/>
</dbReference>
<dbReference type="InterPro" id="IPR027417">
    <property type="entry name" value="P-loop_NTPase"/>
</dbReference>
<dbReference type="EC" id="6.3.4.3" evidence="6"/>
<dbReference type="InterPro" id="IPR020628">
    <property type="entry name" value="Formate_THF_ligase_CS"/>
</dbReference>
<dbReference type="CDD" id="cd00477">
    <property type="entry name" value="FTHFS"/>
    <property type="match status" value="1"/>
</dbReference>
<evidence type="ECO:0000313" key="8">
    <source>
        <dbReference type="Proteomes" id="UP000312102"/>
    </source>
</evidence>
<dbReference type="KEGG" id="mrk:FIT61_03585"/>
<dbReference type="PROSITE" id="PS00722">
    <property type="entry name" value="FTHFS_2"/>
    <property type="match status" value="1"/>
</dbReference>
<evidence type="ECO:0000256" key="4">
    <source>
        <dbReference type="ARBA" id="ARBA00022741"/>
    </source>
</evidence>
<dbReference type="AlphaFoldDB" id="A0AAF1D7M4"/>
<keyword evidence="8" id="KW-1185">Reference proteome</keyword>
<dbReference type="Gene3D" id="3.40.50.300">
    <property type="entry name" value="P-loop containing nucleotide triphosphate hydrolases"/>
    <property type="match status" value="1"/>
</dbReference>
<dbReference type="GO" id="GO:0035999">
    <property type="term" value="P:tetrahydrofolate interconversion"/>
    <property type="evidence" value="ECO:0007669"/>
    <property type="project" value="UniProtKB-UniRule"/>
</dbReference>
<accession>A0AAF1D7M4</accession>
<keyword evidence="4 6" id="KW-0547">Nucleotide-binding</keyword>
<dbReference type="Gene3D" id="3.30.1510.10">
    <property type="entry name" value="Domain 2, N(10)-formyltetrahydrofolate synthetase"/>
    <property type="match status" value="1"/>
</dbReference>
<keyword evidence="3 6" id="KW-0436">Ligase</keyword>
<dbReference type="Pfam" id="PF01268">
    <property type="entry name" value="FTHFS"/>
    <property type="match status" value="1"/>
</dbReference>
<dbReference type="SUPFAM" id="SSF52540">
    <property type="entry name" value="P-loop containing nucleoside triphosphate hydrolases"/>
    <property type="match status" value="1"/>
</dbReference>
<dbReference type="HAMAP" id="MF_01543">
    <property type="entry name" value="FTHFS"/>
    <property type="match status" value="1"/>
</dbReference>
<evidence type="ECO:0000256" key="6">
    <source>
        <dbReference type="HAMAP-Rule" id="MF_01543"/>
    </source>
</evidence>
<keyword evidence="2 6" id="KW-0554">One-carbon metabolism</keyword>
<evidence type="ECO:0000313" key="7">
    <source>
        <dbReference type="EMBL" id="QDD13530.1"/>
    </source>
</evidence>